<feature type="region of interest" description="Disordered" evidence="1">
    <location>
        <begin position="45"/>
        <end position="102"/>
    </location>
</feature>
<comment type="caution">
    <text evidence="2">The sequence shown here is derived from an EMBL/GenBank/DDBJ whole genome shotgun (WGS) entry which is preliminary data.</text>
</comment>
<evidence type="ECO:0000313" key="2">
    <source>
        <dbReference type="EMBL" id="KAB1221857.1"/>
    </source>
</evidence>
<evidence type="ECO:0000313" key="3">
    <source>
        <dbReference type="Proteomes" id="UP000516437"/>
    </source>
</evidence>
<feature type="compositionally biased region" description="Low complexity" evidence="1">
    <location>
        <begin position="69"/>
        <end position="91"/>
    </location>
</feature>
<evidence type="ECO:0000256" key="1">
    <source>
        <dbReference type="SAM" id="MobiDB-lite"/>
    </source>
</evidence>
<proteinExistence type="predicted"/>
<keyword evidence="3" id="KW-1185">Reference proteome</keyword>
<name>A0A6A1WD56_9ROSI</name>
<dbReference type="AlphaFoldDB" id="A0A6A1WD56"/>
<dbReference type="Proteomes" id="UP000516437">
    <property type="component" value="Chromosome 2"/>
</dbReference>
<reference evidence="2 3" key="1">
    <citation type="journal article" date="2019" name="Plant Biotechnol. J.">
        <title>The red bayberry genome and genetic basis of sex determination.</title>
        <authorList>
            <person name="Jia H.M."/>
            <person name="Jia H.J."/>
            <person name="Cai Q.L."/>
            <person name="Wang Y."/>
            <person name="Zhao H.B."/>
            <person name="Yang W.F."/>
            <person name="Wang G.Y."/>
            <person name="Li Y.H."/>
            <person name="Zhan D.L."/>
            <person name="Shen Y.T."/>
            <person name="Niu Q.F."/>
            <person name="Chang L."/>
            <person name="Qiu J."/>
            <person name="Zhao L."/>
            <person name="Xie H.B."/>
            <person name="Fu W.Y."/>
            <person name="Jin J."/>
            <person name="Li X.W."/>
            <person name="Jiao Y."/>
            <person name="Zhou C.C."/>
            <person name="Tu T."/>
            <person name="Chai C.Y."/>
            <person name="Gao J.L."/>
            <person name="Fan L.J."/>
            <person name="van de Weg E."/>
            <person name="Wang J.Y."/>
            <person name="Gao Z.S."/>
        </authorList>
    </citation>
    <scope>NUCLEOTIDE SEQUENCE [LARGE SCALE GENOMIC DNA]</scope>
    <source>
        <tissue evidence="2">Leaves</tissue>
    </source>
</reference>
<sequence>MNTKQYVIFQRNRLALVIIEIPSLAISARSSQDFDHSLRHHQACDMFKDVPATEVPDVPKKPKRKKSRSTSSPKTSSSRSGRASKSKTGSSDMDATISNLRG</sequence>
<dbReference type="OrthoDB" id="4206278at2759"/>
<dbReference type="EMBL" id="RXIC02000020">
    <property type="protein sequence ID" value="KAB1221857.1"/>
    <property type="molecule type" value="Genomic_DNA"/>
</dbReference>
<gene>
    <name evidence="2" type="ORF">CJ030_MR2G003993</name>
</gene>
<protein>
    <submittedName>
        <fullName evidence="2">Uncharacterized protein</fullName>
    </submittedName>
</protein>
<accession>A0A6A1WD56</accession>
<organism evidence="2 3">
    <name type="scientific">Morella rubra</name>
    <name type="common">Chinese bayberry</name>
    <dbReference type="NCBI Taxonomy" id="262757"/>
    <lineage>
        <taxon>Eukaryota</taxon>
        <taxon>Viridiplantae</taxon>
        <taxon>Streptophyta</taxon>
        <taxon>Embryophyta</taxon>
        <taxon>Tracheophyta</taxon>
        <taxon>Spermatophyta</taxon>
        <taxon>Magnoliopsida</taxon>
        <taxon>eudicotyledons</taxon>
        <taxon>Gunneridae</taxon>
        <taxon>Pentapetalae</taxon>
        <taxon>rosids</taxon>
        <taxon>fabids</taxon>
        <taxon>Fagales</taxon>
        <taxon>Myricaceae</taxon>
        <taxon>Morella</taxon>
    </lineage>
</organism>